<comment type="caution">
    <text evidence="7">The sequence shown here is derived from an EMBL/GenBank/DDBJ whole genome shotgun (WGS) entry which is preliminary data.</text>
</comment>
<keyword evidence="3" id="KW-0238">DNA-binding</keyword>
<dbReference type="EMBL" id="CABFNP030001210">
    <property type="protein sequence ID" value="CAI6092465.1"/>
    <property type="molecule type" value="Genomic_DNA"/>
</dbReference>
<feature type="compositionally biased region" description="Polar residues" evidence="6">
    <location>
        <begin position="16"/>
        <end position="28"/>
    </location>
</feature>
<organism evidence="7 8">
    <name type="scientific">Clonostachys chloroleuca</name>
    <dbReference type="NCBI Taxonomy" id="1926264"/>
    <lineage>
        <taxon>Eukaryota</taxon>
        <taxon>Fungi</taxon>
        <taxon>Dikarya</taxon>
        <taxon>Ascomycota</taxon>
        <taxon>Pezizomycotina</taxon>
        <taxon>Sordariomycetes</taxon>
        <taxon>Hypocreomycetidae</taxon>
        <taxon>Hypocreales</taxon>
        <taxon>Bionectriaceae</taxon>
        <taxon>Clonostachys</taxon>
    </lineage>
</organism>
<gene>
    <name evidence="7" type="ORF">CCHLO57077_00017649</name>
</gene>
<evidence type="ECO:0000256" key="3">
    <source>
        <dbReference type="ARBA" id="ARBA00023125"/>
    </source>
</evidence>
<protein>
    <recommendedName>
        <fullName evidence="9">Transcription factor domain-containing protein</fullName>
    </recommendedName>
</protein>
<evidence type="ECO:0000256" key="5">
    <source>
        <dbReference type="ARBA" id="ARBA00023242"/>
    </source>
</evidence>
<evidence type="ECO:0000256" key="1">
    <source>
        <dbReference type="ARBA" id="ARBA00004123"/>
    </source>
</evidence>
<keyword evidence="8" id="KW-1185">Reference proteome</keyword>
<reference evidence="7" key="1">
    <citation type="submission" date="2023-01" db="EMBL/GenBank/DDBJ databases">
        <authorList>
            <person name="Piombo E."/>
        </authorList>
    </citation>
    <scope>NUCLEOTIDE SEQUENCE</scope>
</reference>
<evidence type="ECO:0008006" key="9">
    <source>
        <dbReference type="Google" id="ProtNLM"/>
    </source>
</evidence>
<keyword evidence="2" id="KW-0805">Transcription regulation</keyword>
<evidence type="ECO:0000256" key="6">
    <source>
        <dbReference type="SAM" id="MobiDB-lite"/>
    </source>
</evidence>
<dbReference type="GO" id="GO:0000976">
    <property type="term" value="F:transcription cis-regulatory region binding"/>
    <property type="evidence" value="ECO:0007669"/>
    <property type="project" value="TreeGrafter"/>
</dbReference>
<feature type="non-terminal residue" evidence="7">
    <location>
        <position position="490"/>
    </location>
</feature>
<proteinExistence type="predicted"/>
<evidence type="ECO:0000313" key="7">
    <source>
        <dbReference type="EMBL" id="CAI6092465.1"/>
    </source>
</evidence>
<dbReference type="PANTHER" id="PTHR31845:SF17">
    <property type="entry name" value="ZN(II)2CYS6 TRANSCRIPTION FACTOR (EUROFUNG)"/>
    <property type="match status" value="1"/>
</dbReference>
<evidence type="ECO:0000313" key="8">
    <source>
        <dbReference type="Proteomes" id="UP001160390"/>
    </source>
</evidence>
<keyword evidence="5" id="KW-0539">Nucleus</keyword>
<evidence type="ECO:0000256" key="4">
    <source>
        <dbReference type="ARBA" id="ARBA00023163"/>
    </source>
</evidence>
<dbReference type="PANTHER" id="PTHR31845">
    <property type="entry name" value="FINGER DOMAIN PROTEIN, PUTATIVE-RELATED"/>
    <property type="match status" value="1"/>
</dbReference>
<dbReference type="CDD" id="cd12148">
    <property type="entry name" value="fungal_TF_MHR"/>
    <property type="match status" value="1"/>
</dbReference>
<accession>A0AA35M988</accession>
<feature type="region of interest" description="Disordered" evidence="6">
    <location>
        <begin position="1"/>
        <end position="31"/>
    </location>
</feature>
<dbReference type="Proteomes" id="UP001160390">
    <property type="component" value="Unassembled WGS sequence"/>
</dbReference>
<dbReference type="GO" id="GO:0000981">
    <property type="term" value="F:DNA-binding transcription factor activity, RNA polymerase II-specific"/>
    <property type="evidence" value="ECO:0007669"/>
    <property type="project" value="TreeGrafter"/>
</dbReference>
<name>A0AA35M988_9HYPO</name>
<dbReference type="InterPro" id="IPR051089">
    <property type="entry name" value="prtT"/>
</dbReference>
<sequence>MHNMSQNEESRHHSSKASTDTTYCTNQPRAKPPGILFGRNVKQKDMVSKCIIDHQQARQLFTSFEALRFREPFCFGVILTLACCIDGLLQREECVAEIKALVAGTLFDCRATIGRVQGMMLLVIYAENTWFAIGHALQMAQDLKLDRILSDQQVLNQPGVSENIEQQRRTMRNARVWLALCLIEREVAIGTARSCRIPKVSAADLIYLTHQSLAHPPNMRFASLVEAVQVRDEFLSEITAAGDLQDAGLRRLHYMESKFAEWLQNWDAHHRGCSTLGFENNERCTKPEEQVCAVKKNYALIFLGCATISKISGNRQLSRAVRDSSGTLSNTVDFVMAIALNQLQLILESESHRDDLNAPEVLTTITGIADILAAYHDPFFHQLIQARLSHHPSASSYMIPDQSIQNQAETSYNSKTMSAQCETASAAASSTQFQLPHSSVGHSLLPDMDFTGQTPLSQLLETPDWMMNPSSMLVFDANDWQNNDTSGANY</sequence>
<dbReference type="GO" id="GO:0005634">
    <property type="term" value="C:nucleus"/>
    <property type="evidence" value="ECO:0007669"/>
    <property type="project" value="UniProtKB-SubCell"/>
</dbReference>
<evidence type="ECO:0000256" key="2">
    <source>
        <dbReference type="ARBA" id="ARBA00023015"/>
    </source>
</evidence>
<keyword evidence="4" id="KW-0804">Transcription</keyword>
<comment type="subcellular location">
    <subcellularLocation>
        <location evidence="1">Nucleus</location>
    </subcellularLocation>
</comment>
<dbReference type="AlphaFoldDB" id="A0AA35M988"/>